<gene>
    <name evidence="2" type="ORF">SAE02_39650</name>
</gene>
<evidence type="ECO:0000256" key="1">
    <source>
        <dbReference type="SAM" id="MobiDB-lite"/>
    </source>
</evidence>
<evidence type="ECO:0000313" key="3">
    <source>
        <dbReference type="Proteomes" id="UP000321523"/>
    </source>
</evidence>
<comment type="caution">
    <text evidence="2">The sequence shown here is derived from an EMBL/GenBank/DDBJ whole genome shotgun (WGS) entry which is preliminary data.</text>
</comment>
<dbReference type="EMBL" id="BJYZ01000018">
    <property type="protein sequence ID" value="GEO39817.1"/>
    <property type="molecule type" value="Genomic_DNA"/>
</dbReference>
<keyword evidence="3" id="KW-1185">Reference proteome</keyword>
<protein>
    <recommendedName>
        <fullName evidence="4">Lipoprotein</fullName>
    </recommendedName>
</protein>
<dbReference type="Proteomes" id="UP000321523">
    <property type="component" value="Unassembled WGS sequence"/>
</dbReference>
<feature type="region of interest" description="Disordered" evidence="1">
    <location>
        <begin position="27"/>
        <end position="81"/>
    </location>
</feature>
<accession>A0A512DTP2</accession>
<organism evidence="2 3">
    <name type="scientific">Skermanella aerolata</name>
    <dbReference type="NCBI Taxonomy" id="393310"/>
    <lineage>
        <taxon>Bacteria</taxon>
        <taxon>Pseudomonadati</taxon>
        <taxon>Pseudomonadota</taxon>
        <taxon>Alphaproteobacteria</taxon>
        <taxon>Rhodospirillales</taxon>
        <taxon>Azospirillaceae</taxon>
        <taxon>Skermanella</taxon>
    </lineage>
</organism>
<name>A0A512DTP2_9PROT</name>
<proteinExistence type="predicted"/>
<dbReference type="AlphaFoldDB" id="A0A512DTP2"/>
<evidence type="ECO:0000313" key="2">
    <source>
        <dbReference type="EMBL" id="GEO39817.1"/>
    </source>
</evidence>
<sequence>MPRFQIGTIAAGALAMTLAVGGCSMSNDGRSADEGPGATTGGVTSRGGIGGTGIDGSVTRGGTGDTTGDGMGGTSGPRSGL</sequence>
<dbReference type="RefSeq" id="WP_052831367.1">
    <property type="nucleotide sequence ID" value="NZ_BJYZ01000018.1"/>
</dbReference>
<reference evidence="2 3" key="1">
    <citation type="submission" date="2019-07" db="EMBL/GenBank/DDBJ databases">
        <title>Whole genome shotgun sequence of Skermanella aerolata NBRC 106429.</title>
        <authorList>
            <person name="Hosoyama A."/>
            <person name="Uohara A."/>
            <person name="Ohji S."/>
            <person name="Ichikawa N."/>
        </authorList>
    </citation>
    <scope>NUCLEOTIDE SEQUENCE [LARGE SCALE GENOMIC DNA]</scope>
    <source>
        <strain evidence="2 3">NBRC 106429</strain>
    </source>
</reference>
<dbReference type="PROSITE" id="PS51257">
    <property type="entry name" value="PROKAR_LIPOPROTEIN"/>
    <property type="match status" value="1"/>
</dbReference>
<evidence type="ECO:0008006" key="4">
    <source>
        <dbReference type="Google" id="ProtNLM"/>
    </source>
</evidence>
<feature type="compositionally biased region" description="Gly residues" evidence="1">
    <location>
        <begin position="38"/>
        <end position="75"/>
    </location>
</feature>